<dbReference type="RefSeq" id="WP_213359465.1">
    <property type="nucleotide sequence ID" value="NZ_BSFM01000017.1"/>
</dbReference>
<dbReference type="InterPro" id="IPR036388">
    <property type="entry name" value="WH-like_DNA-bd_sf"/>
</dbReference>
<reference evidence="1" key="2">
    <citation type="submission" date="2023-01" db="EMBL/GenBank/DDBJ databases">
        <authorList>
            <person name="Sun Q."/>
            <person name="Evtushenko L."/>
        </authorList>
    </citation>
    <scope>NUCLEOTIDE SEQUENCE</scope>
    <source>
        <strain evidence="1">VKM B-2789</strain>
    </source>
</reference>
<evidence type="ECO:0000313" key="1">
    <source>
        <dbReference type="EMBL" id="GLK85730.1"/>
    </source>
</evidence>
<accession>A0A9W6K111</accession>
<keyword evidence="2" id="KW-1185">Reference proteome</keyword>
<dbReference type="EMBL" id="BSFM01000017">
    <property type="protein sequence ID" value="GLK85730.1"/>
    <property type="molecule type" value="Genomic_DNA"/>
</dbReference>
<proteinExistence type="predicted"/>
<reference evidence="1" key="1">
    <citation type="journal article" date="2014" name="Int. J. Syst. Evol. Microbiol.">
        <title>Complete genome sequence of Corynebacterium casei LMG S-19264T (=DSM 44701T), isolated from a smear-ripened cheese.</title>
        <authorList>
            <consortium name="US DOE Joint Genome Institute (JGI-PGF)"/>
            <person name="Walter F."/>
            <person name="Albersmeier A."/>
            <person name="Kalinowski J."/>
            <person name="Ruckert C."/>
        </authorList>
    </citation>
    <scope>NUCLEOTIDE SEQUENCE</scope>
    <source>
        <strain evidence="1">VKM B-2789</strain>
    </source>
</reference>
<comment type="caution">
    <text evidence="1">The sequence shown here is derived from an EMBL/GenBank/DDBJ whole genome shotgun (WGS) entry which is preliminary data.</text>
</comment>
<dbReference type="Proteomes" id="UP001143330">
    <property type="component" value="Unassembled WGS sequence"/>
</dbReference>
<protein>
    <submittedName>
        <fullName evidence="1">Uncharacterized protein</fullName>
    </submittedName>
</protein>
<name>A0A9W6K111_9HYPH</name>
<evidence type="ECO:0000313" key="2">
    <source>
        <dbReference type="Proteomes" id="UP001143330"/>
    </source>
</evidence>
<gene>
    <name evidence="1" type="ORF">GCM10017653_38000</name>
</gene>
<sequence length="295" mass="31519">MLDPTSWRAPAAERRPELEALRAHPLFAPAARQAAAGIVATYRGNAVMNRLLNDRGRFILSMLVLALHYEPPGAGGGGLSAGRLKAEAAGLQVCSPGRAVAMLGAFRLLGLVESMPDPGGDRRLKRLAPSARLLDLHRARWRHLLAAMTDLVPEGAAGLAHIDEPDFLAIYIDALIQPFREGWRLLDDVPELAPFADRDAGIVIALSLMEAGHDQPPLPITHLARRFGVSRSHVLGLLRAGEEAGLLRRPDPRGGALAEPALAEALNDFVAVAFLMQAQAVRRACATLGQAIPSS</sequence>
<dbReference type="AlphaFoldDB" id="A0A9W6K111"/>
<dbReference type="Gene3D" id="1.10.10.10">
    <property type="entry name" value="Winged helix-like DNA-binding domain superfamily/Winged helix DNA-binding domain"/>
    <property type="match status" value="1"/>
</dbReference>
<organism evidence="1 2">
    <name type="scientific">Ancylobacter defluvii</name>
    <dbReference type="NCBI Taxonomy" id="1282440"/>
    <lineage>
        <taxon>Bacteria</taxon>
        <taxon>Pseudomonadati</taxon>
        <taxon>Pseudomonadota</taxon>
        <taxon>Alphaproteobacteria</taxon>
        <taxon>Hyphomicrobiales</taxon>
        <taxon>Xanthobacteraceae</taxon>
        <taxon>Ancylobacter</taxon>
    </lineage>
</organism>